<keyword evidence="3" id="KW-1185">Reference proteome</keyword>
<dbReference type="Proteomes" id="UP001597548">
    <property type="component" value="Unassembled WGS sequence"/>
</dbReference>
<proteinExistence type="predicted"/>
<dbReference type="InterPro" id="IPR034660">
    <property type="entry name" value="DinB/YfiT-like"/>
</dbReference>
<comment type="caution">
    <text evidence="2">The sequence shown here is derived from an EMBL/GenBank/DDBJ whole genome shotgun (WGS) entry which is preliminary data.</text>
</comment>
<dbReference type="Pfam" id="PF12867">
    <property type="entry name" value="DinB_2"/>
    <property type="match status" value="1"/>
</dbReference>
<dbReference type="NCBIfam" id="NF009807">
    <property type="entry name" value="PRK13291.1"/>
    <property type="match status" value="1"/>
</dbReference>
<organism evidence="2 3">
    <name type="scientific">Psychroserpens luteus</name>
    <dbReference type="NCBI Taxonomy" id="1434066"/>
    <lineage>
        <taxon>Bacteria</taxon>
        <taxon>Pseudomonadati</taxon>
        <taxon>Bacteroidota</taxon>
        <taxon>Flavobacteriia</taxon>
        <taxon>Flavobacteriales</taxon>
        <taxon>Flavobacteriaceae</taxon>
        <taxon>Psychroserpens</taxon>
    </lineage>
</organism>
<dbReference type="SUPFAM" id="SSF109854">
    <property type="entry name" value="DinB/YfiT-like putative metalloenzymes"/>
    <property type="match status" value="1"/>
</dbReference>
<evidence type="ECO:0000313" key="3">
    <source>
        <dbReference type="Proteomes" id="UP001597548"/>
    </source>
</evidence>
<sequence>MTSQELYKLRFPIGEFQKPDTISSEIINSWINDIERFPSEIEKTTKDLSKEQLNWKYRPDGWNIKQVVHHCADSHMNIIIRFKLALTEDSPTIRPYYEDRWATLIDSTDDNLENSLSLLKGLHAKLCQLLKHISEEEMSKEFIHPEHGKRFRLDETIGTYAWHSNHHLAHVKQAINHKGQF</sequence>
<dbReference type="EMBL" id="JBHUOS010000008">
    <property type="protein sequence ID" value="MFD2915923.1"/>
    <property type="molecule type" value="Genomic_DNA"/>
</dbReference>
<gene>
    <name evidence="2" type="ORF">ACFS29_09750</name>
</gene>
<dbReference type="RefSeq" id="WP_194509195.1">
    <property type="nucleotide sequence ID" value="NZ_JADILU010000007.1"/>
</dbReference>
<accession>A0ABW5ZW85</accession>
<evidence type="ECO:0000259" key="1">
    <source>
        <dbReference type="Pfam" id="PF12867"/>
    </source>
</evidence>
<dbReference type="Gene3D" id="1.20.120.450">
    <property type="entry name" value="dinb family like domain"/>
    <property type="match status" value="1"/>
</dbReference>
<keyword evidence="2" id="KW-0808">Transferase</keyword>
<protein>
    <submittedName>
        <fullName evidence="2">YfiT family bacillithiol transferase</fullName>
    </submittedName>
</protein>
<reference evidence="3" key="1">
    <citation type="journal article" date="2019" name="Int. J. Syst. Evol. Microbiol.">
        <title>The Global Catalogue of Microorganisms (GCM) 10K type strain sequencing project: providing services to taxonomists for standard genome sequencing and annotation.</title>
        <authorList>
            <consortium name="The Broad Institute Genomics Platform"/>
            <consortium name="The Broad Institute Genome Sequencing Center for Infectious Disease"/>
            <person name="Wu L."/>
            <person name="Ma J."/>
        </authorList>
    </citation>
    <scope>NUCLEOTIDE SEQUENCE [LARGE SCALE GENOMIC DNA]</scope>
    <source>
        <strain evidence="3">KCTC 32514</strain>
    </source>
</reference>
<name>A0ABW5ZW85_9FLAO</name>
<dbReference type="GO" id="GO:0016740">
    <property type="term" value="F:transferase activity"/>
    <property type="evidence" value="ECO:0007669"/>
    <property type="project" value="UniProtKB-KW"/>
</dbReference>
<evidence type="ECO:0000313" key="2">
    <source>
        <dbReference type="EMBL" id="MFD2915923.1"/>
    </source>
</evidence>
<feature type="domain" description="DinB-like" evidence="1">
    <location>
        <begin position="35"/>
        <end position="170"/>
    </location>
</feature>
<dbReference type="InterPro" id="IPR024775">
    <property type="entry name" value="DinB-like"/>
</dbReference>